<dbReference type="AlphaFoldDB" id="A0A1J0QZQ8"/>
<dbReference type="RefSeq" id="WP_257791839.1">
    <property type="nucleotide sequence ID" value="NZ_LR822059.1"/>
</dbReference>
<accession>A0A1J0QZQ8</accession>
<dbReference type="EMBL" id="KX029332">
    <property type="protein sequence ID" value="APD70740.1"/>
    <property type="molecule type" value="Genomic_DNA"/>
</dbReference>
<reference evidence="1" key="1">
    <citation type="submission" date="2016-04" db="EMBL/GenBank/DDBJ databases">
        <title>Complete sequences of multidrug resistance plasmids bearing rmtG16S ribosomal RNA methyltransferase genes.</title>
        <authorList>
            <person name="Bueno M.F.C."/>
            <person name="Francisco G.R."/>
            <person name="Doi Y."/>
            <person name="Garcia D.O."/>
        </authorList>
    </citation>
    <scope>NUCLEOTIDE SEQUENCE</scope>
    <source>
        <strain evidence="1">Kp84/11</strain>
        <plasmid evidence="1">unnamed</plasmid>
    </source>
</reference>
<sequence length="40" mass="4385">MNRELKPVIQAGQEQPPWIIGSRTCPGKEIVELAHDSKAG</sequence>
<geneLocation type="plasmid" evidence="1">
    <name>unnamed</name>
</geneLocation>
<protein>
    <submittedName>
        <fullName evidence="1">Uncharacterized protein</fullName>
    </submittedName>
</protein>
<name>A0A1J0QZQ8_KLEPN</name>
<keyword evidence="1" id="KW-0614">Plasmid</keyword>
<evidence type="ECO:0000313" key="1">
    <source>
        <dbReference type="EMBL" id="APD70740.1"/>
    </source>
</evidence>
<proteinExistence type="predicted"/>
<organism evidence="1">
    <name type="scientific">Klebsiella pneumoniae</name>
    <dbReference type="NCBI Taxonomy" id="573"/>
    <lineage>
        <taxon>Bacteria</taxon>
        <taxon>Pseudomonadati</taxon>
        <taxon>Pseudomonadota</taxon>
        <taxon>Gammaproteobacteria</taxon>
        <taxon>Enterobacterales</taxon>
        <taxon>Enterobacteriaceae</taxon>
        <taxon>Klebsiella/Raoultella group</taxon>
        <taxon>Klebsiella</taxon>
        <taxon>Klebsiella pneumoniae complex</taxon>
    </lineage>
</organism>